<dbReference type="InterPro" id="IPR001254">
    <property type="entry name" value="Trypsin_dom"/>
</dbReference>
<dbReference type="EMBL" id="CAJPEV010004130">
    <property type="protein sequence ID" value="CAG0901232.1"/>
    <property type="molecule type" value="Genomic_DNA"/>
</dbReference>
<keyword evidence="1" id="KW-1015">Disulfide bond</keyword>
<organism evidence="4">
    <name type="scientific">Darwinula stevensoni</name>
    <dbReference type="NCBI Taxonomy" id="69355"/>
    <lineage>
        <taxon>Eukaryota</taxon>
        <taxon>Metazoa</taxon>
        <taxon>Ecdysozoa</taxon>
        <taxon>Arthropoda</taxon>
        <taxon>Crustacea</taxon>
        <taxon>Oligostraca</taxon>
        <taxon>Ostracoda</taxon>
        <taxon>Podocopa</taxon>
        <taxon>Podocopida</taxon>
        <taxon>Darwinulocopina</taxon>
        <taxon>Darwinuloidea</taxon>
        <taxon>Darwinulidae</taxon>
        <taxon>Darwinula</taxon>
    </lineage>
</organism>
<protein>
    <recommendedName>
        <fullName evidence="3">Peptidase S1 domain-containing protein</fullName>
    </recommendedName>
</protein>
<feature type="non-terminal residue" evidence="4">
    <location>
        <position position="1"/>
    </location>
</feature>
<evidence type="ECO:0000256" key="1">
    <source>
        <dbReference type="ARBA" id="ARBA00023157"/>
    </source>
</evidence>
<dbReference type="InterPro" id="IPR043504">
    <property type="entry name" value="Peptidase_S1_PA_chymotrypsin"/>
</dbReference>
<dbReference type="CDD" id="cd00190">
    <property type="entry name" value="Tryp_SPc"/>
    <property type="match status" value="1"/>
</dbReference>
<dbReference type="Pfam" id="PF00089">
    <property type="entry name" value="Trypsin"/>
    <property type="match status" value="1"/>
</dbReference>
<dbReference type="AlphaFoldDB" id="A0A7R9FR91"/>
<proteinExistence type="inferred from homology"/>
<dbReference type="PROSITE" id="PS50240">
    <property type="entry name" value="TRYPSIN_DOM"/>
    <property type="match status" value="1"/>
</dbReference>
<evidence type="ECO:0000313" key="5">
    <source>
        <dbReference type="Proteomes" id="UP000677054"/>
    </source>
</evidence>
<dbReference type="OrthoDB" id="6261922at2759"/>
<dbReference type="PANTHER" id="PTHR24256">
    <property type="entry name" value="TRYPTASE-RELATED"/>
    <property type="match status" value="1"/>
</dbReference>
<feature type="domain" description="Peptidase S1" evidence="3">
    <location>
        <begin position="14"/>
        <end position="182"/>
    </location>
</feature>
<dbReference type="InterPro" id="IPR051487">
    <property type="entry name" value="Ser/Thr_Proteases_Immune/Dev"/>
</dbReference>
<accession>A0A7R9FR91</accession>
<dbReference type="FunFam" id="2.40.10.10:FF:000002">
    <property type="entry name" value="Transmembrane protease serine"/>
    <property type="match status" value="1"/>
</dbReference>
<dbReference type="InterPro" id="IPR009003">
    <property type="entry name" value="Peptidase_S1_PA"/>
</dbReference>
<comment type="similarity">
    <text evidence="2">Belongs to the peptidase S1 family. CLIP subfamily.</text>
</comment>
<dbReference type="SUPFAM" id="SSF50494">
    <property type="entry name" value="Trypsin-like serine proteases"/>
    <property type="match status" value="1"/>
</dbReference>
<evidence type="ECO:0000259" key="3">
    <source>
        <dbReference type="PROSITE" id="PS50240"/>
    </source>
</evidence>
<dbReference type="Gene3D" id="2.40.10.10">
    <property type="entry name" value="Trypsin-like serine proteases"/>
    <property type="match status" value="2"/>
</dbReference>
<sequence length="203" mass="22691">MQHEFEPLPHRDRKIDKIVIHEGFNKRQMFNDYAVLILDFPVELDDHIDTVCLPGPRTNFVGRRCHVSGWGKSQLEEGRHQAALRKIELQMVERARCQDKLMEAEFCPSFVLHPSFLCAGGELAKGVCKGDGGSPLVCLDPLTNHYVQAGIVSWGIGCGERNVPGVYADVAKASDWIEEVLSTHLACLQPDWSNEVPGPVIIY</sequence>
<evidence type="ECO:0000256" key="2">
    <source>
        <dbReference type="ARBA" id="ARBA00024195"/>
    </source>
</evidence>
<reference evidence="4" key="1">
    <citation type="submission" date="2020-11" db="EMBL/GenBank/DDBJ databases">
        <authorList>
            <person name="Tran Van P."/>
        </authorList>
    </citation>
    <scope>NUCLEOTIDE SEQUENCE</scope>
</reference>
<name>A0A7R9FR91_9CRUS</name>
<gene>
    <name evidence="4" type="ORF">DSTB1V02_LOCUS11886</name>
</gene>
<evidence type="ECO:0000313" key="4">
    <source>
        <dbReference type="EMBL" id="CAD7252125.1"/>
    </source>
</evidence>
<dbReference type="SMART" id="SM00020">
    <property type="entry name" value="Tryp_SPc"/>
    <property type="match status" value="1"/>
</dbReference>
<dbReference type="EMBL" id="LR903647">
    <property type="protein sequence ID" value="CAD7252125.1"/>
    <property type="molecule type" value="Genomic_DNA"/>
</dbReference>
<dbReference type="GO" id="GO:0004252">
    <property type="term" value="F:serine-type endopeptidase activity"/>
    <property type="evidence" value="ECO:0007669"/>
    <property type="project" value="InterPro"/>
</dbReference>
<dbReference type="GO" id="GO:0006508">
    <property type="term" value="P:proteolysis"/>
    <property type="evidence" value="ECO:0007669"/>
    <property type="project" value="InterPro"/>
</dbReference>
<dbReference type="Proteomes" id="UP000677054">
    <property type="component" value="Unassembled WGS sequence"/>
</dbReference>
<keyword evidence="5" id="KW-1185">Reference proteome</keyword>